<gene>
    <name evidence="3" type="ORF">LNTAR_22254</name>
</gene>
<dbReference type="PANTHER" id="PTHR33546">
    <property type="entry name" value="LARGE, MULTIFUNCTIONAL SECRETED PROTEIN-RELATED"/>
    <property type="match status" value="1"/>
</dbReference>
<dbReference type="RefSeq" id="WP_007276889.1">
    <property type="nucleotide sequence ID" value="NZ_ABCK01000002.1"/>
</dbReference>
<dbReference type="EMBL" id="ABCK01000002">
    <property type="protein sequence ID" value="EDM29159.1"/>
    <property type="molecule type" value="Genomic_DNA"/>
</dbReference>
<dbReference type="STRING" id="313628.LNTAR_22254"/>
<feature type="chain" id="PRO_5002691069" evidence="1">
    <location>
        <begin position="20"/>
        <end position="474"/>
    </location>
</feature>
<comment type="caution">
    <text evidence="3">The sequence shown here is derived from an EMBL/GenBank/DDBJ whole genome shotgun (WGS) entry which is preliminary data.</text>
</comment>
<dbReference type="InterPro" id="IPR055557">
    <property type="entry name" value="DUF7133"/>
</dbReference>
<proteinExistence type="predicted"/>
<protein>
    <submittedName>
        <fullName evidence="3">Probable large, multifunctional secreted protein</fullName>
    </submittedName>
</protein>
<name>A6DG42_9BACT</name>
<reference evidence="3 4" key="1">
    <citation type="journal article" date="2010" name="J. Bacteriol.">
        <title>Genome sequence of Lentisphaera araneosa HTCC2155T, the type species of the order Lentisphaerales in the phylum Lentisphaerae.</title>
        <authorList>
            <person name="Thrash J.C."/>
            <person name="Cho J.C."/>
            <person name="Vergin K.L."/>
            <person name="Morris R.M."/>
            <person name="Giovannoni S.J."/>
        </authorList>
    </citation>
    <scope>NUCLEOTIDE SEQUENCE [LARGE SCALE GENOMIC DNA]</scope>
    <source>
        <strain evidence="3 4">HTCC2155</strain>
    </source>
</reference>
<dbReference type="Proteomes" id="UP000004947">
    <property type="component" value="Unassembled WGS sequence"/>
</dbReference>
<evidence type="ECO:0000259" key="2">
    <source>
        <dbReference type="Pfam" id="PF23500"/>
    </source>
</evidence>
<dbReference type="PANTHER" id="PTHR33546:SF1">
    <property type="entry name" value="LARGE, MULTIFUNCTIONAL SECRETED PROTEIN"/>
    <property type="match status" value="1"/>
</dbReference>
<dbReference type="eggNOG" id="COG2133">
    <property type="taxonomic scope" value="Bacteria"/>
</dbReference>
<dbReference type="InterPro" id="IPR011042">
    <property type="entry name" value="6-blade_b-propeller_TolB-like"/>
</dbReference>
<dbReference type="SUPFAM" id="SSF63829">
    <property type="entry name" value="Calcium-dependent phosphotriesterase"/>
    <property type="match status" value="1"/>
</dbReference>
<dbReference type="AlphaFoldDB" id="A6DG42"/>
<evidence type="ECO:0000313" key="4">
    <source>
        <dbReference type="Proteomes" id="UP000004947"/>
    </source>
</evidence>
<keyword evidence="1" id="KW-0732">Signal</keyword>
<keyword evidence="4" id="KW-1185">Reference proteome</keyword>
<feature type="domain" description="DUF7133" evidence="2">
    <location>
        <begin position="70"/>
        <end position="225"/>
    </location>
</feature>
<evidence type="ECO:0000256" key="1">
    <source>
        <dbReference type="SAM" id="SignalP"/>
    </source>
</evidence>
<evidence type="ECO:0000313" key="3">
    <source>
        <dbReference type="EMBL" id="EDM29159.1"/>
    </source>
</evidence>
<feature type="signal peptide" evidence="1">
    <location>
        <begin position="1"/>
        <end position="19"/>
    </location>
</feature>
<organism evidence="3 4">
    <name type="scientific">Lentisphaera araneosa HTCC2155</name>
    <dbReference type="NCBI Taxonomy" id="313628"/>
    <lineage>
        <taxon>Bacteria</taxon>
        <taxon>Pseudomonadati</taxon>
        <taxon>Lentisphaerota</taxon>
        <taxon>Lentisphaeria</taxon>
        <taxon>Lentisphaerales</taxon>
        <taxon>Lentisphaeraceae</taxon>
        <taxon>Lentisphaera</taxon>
    </lineage>
</organism>
<dbReference type="Gene3D" id="2.120.10.30">
    <property type="entry name" value="TolB, C-terminal domain"/>
    <property type="match status" value="1"/>
</dbReference>
<dbReference type="Pfam" id="PF23500">
    <property type="entry name" value="DUF7133"/>
    <property type="match status" value="1"/>
</dbReference>
<sequence>MKYFISSLLLLTMAMSSMANPKGYSIQTIETPPNVLFHITGLDTDKDGNMYCATRYGDVWVYKVQNKTWHKFAEGLHEPCGLLIENDGSLVVTQKPEMTRLIDSNKDGKADLYIPLTREFKFHNNYHEFNFGGVKDNDGNYIGTLGTAAGPTAKGLKLSAMASLGDWRGWAYKVSPEGKFTPIASGLRSPAGLGRNPAGEIFYTDNQGDYVATSTMHQILPNKFYGHPVSLQDRDDFTVDQLKKMTDEEFDAIRTLPVVFIPQEEVANSPGNPEWIDNSGKFGPFKDQFFVGDQTRSNIFRVTLQEVKGRYQGCVIDFISGLQCGNIRLKFDKDGALWSGQTSRGWTSRGSKTFGLQKVVWDKKTMPFEILDVKLTNSGFTVQFTEKINEKSIDQTKISRWWYEYSRKYGAPKSDLEDINASSVKLAADGKTLTIDCPLVKEKVYCLDFSEINNSKGEKLGNTKAYYTIVNLLD</sequence>
<accession>A6DG42</accession>
<dbReference type="OrthoDB" id="176168at2"/>